<protein>
    <submittedName>
        <fullName evidence="1">Uncharacterized protein</fullName>
    </submittedName>
</protein>
<dbReference type="AlphaFoldDB" id="A0A7W6E8V8"/>
<dbReference type="RefSeq" id="WP_246392658.1">
    <property type="nucleotide sequence ID" value="NZ_JACIEK010000001.1"/>
</dbReference>
<evidence type="ECO:0000313" key="2">
    <source>
        <dbReference type="Proteomes" id="UP000542776"/>
    </source>
</evidence>
<accession>A0A7W6E8V8</accession>
<dbReference type="EMBL" id="JACIEK010000001">
    <property type="protein sequence ID" value="MBB3996906.1"/>
    <property type="molecule type" value="Genomic_DNA"/>
</dbReference>
<comment type="caution">
    <text evidence="1">The sequence shown here is derived from an EMBL/GenBank/DDBJ whole genome shotgun (WGS) entry which is preliminary data.</text>
</comment>
<name>A0A7W6E8V8_9HYPH</name>
<dbReference type="Proteomes" id="UP000542776">
    <property type="component" value="Unassembled WGS sequence"/>
</dbReference>
<reference evidence="1 2" key="1">
    <citation type="submission" date="2020-08" db="EMBL/GenBank/DDBJ databases">
        <title>Genomic Encyclopedia of Type Strains, Phase IV (KMG-IV): sequencing the most valuable type-strain genomes for metagenomic binning, comparative biology and taxonomic classification.</title>
        <authorList>
            <person name="Goeker M."/>
        </authorList>
    </citation>
    <scope>NUCLEOTIDE SEQUENCE [LARGE SCALE GENOMIC DNA]</scope>
    <source>
        <strain evidence="1 2">DSM 102238</strain>
    </source>
</reference>
<organism evidence="1 2">
    <name type="scientific">Aureimonas pseudogalii</name>
    <dbReference type="NCBI Taxonomy" id="1744844"/>
    <lineage>
        <taxon>Bacteria</taxon>
        <taxon>Pseudomonadati</taxon>
        <taxon>Pseudomonadota</taxon>
        <taxon>Alphaproteobacteria</taxon>
        <taxon>Hyphomicrobiales</taxon>
        <taxon>Aurantimonadaceae</taxon>
        <taxon>Aureimonas</taxon>
    </lineage>
</organism>
<evidence type="ECO:0000313" key="1">
    <source>
        <dbReference type="EMBL" id="MBB3996906.1"/>
    </source>
</evidence>
<proteinExistence type="predicted"/>
<gene>
    <name evidence="1" type="ORF">GGR04_000727</name>
</gene>
<keyword evidence="2" id="KW-1185">Reference proteome</keyword>
<sequence length="91" mass="9977">MEVANIATRLDGTAYYVVALKKTPPFKGALDLAWNKGRVSADDRIINQVIAGDDEQLVTALVEGHHRTQRGVYDLLYRALVACGLHTRNAA</sequence>